<dbReference type="GO" id="GO:0016887">
    <property type="term" value="F:ATP hydrolysis activity"/>
    <property type="evidence" value="ECO:0007669"/>
    <property type="project" value="InterPro"/>
</dbReference>
<dbReference type="Pfam" id="PF12399">
    <property type="entry name" value="BCA_ABC_TP_C"/>
    <property type="match status" value="1"/>
</dbReference>
<evidence type="ECO:0000256" key="1">
    <source>
        <dbReference type="ARBA" id="ARBA00005417"/>
    </source>
</evidence>
<dbReference type="InterPro" id="IPR027417">
    <property type="entry name" value="P-loop_NTPase"/>
</dbReference>
<accession>A0A7S8C2W8</accession>
<dbReference type="GO" id="GO:0005524">
    <property type="term" value="F:ATP binding"/>
    <property type="evidence" value="ECO:0007669"/>
    <property type="project" value="UniProtKB-KW"/>
</dbReference>
<evidence type="ECO:0000313" key="6">
    <source>
        <dbReference type="EMBL" id="QPC42385.1"/>
    </source>
</evidence>
<organism evidence="6 7">
    <name type="scientific">Kaustia mangrovi</name>
    <dbReference type="NCBI Taxonomy" id="2593653"/>
    <lineage>
        <taxon>Bacteria</taxon>
        <taxon>Pseudomonadati</taxon>
        <taxon>Pseudomonadota</taxon>
        <taxon>Alphaproteobacteria</taxon>
        <taxon>Hyphomicrobiales</taxon>
        <taxon>Parvibaculaceae</taxon>
        <taxon>Kaustia</taxon>
    </lineage>
</organism>
<keyword evidence="3" id="KW-0547">Nucleotide-binding</keyword>
<evidence type="ECO:0000256" key="4">
    <source>
        <dbReference type="ARBA" id="ARBA00022840"/>
    </source>
</evidence>
<feature type="domain" description="ABC transporter" evidence="5">
    <location>
        <begin position="8"/>
        <end position="256"/>
    </location>
</feature>
<keyword evidence="7" id="KW-1185">Reference proteome</keyword>
<dbReference type="PANTHER" id="PTHR45772">
    <property type="entry name" value="CONSERVED COMPONENT OF ABC TRANSPORTER FOR NATURAL AMINO ACIDS-RELATED"/>
    <property type="match status" value="1"/>
</dbReference>
<dbReference type="KEGG" id="kmn:HW532_06505"/>
<keyword evidence="4 6" id="KW-0067">ATP-binding</keyword>
<evidence type="ECO:0000259" key="5">
    <source>
        <dbReference type="PROSITE" id="PS50893"/>
    </source>
</evidence>
<evidence type="ECO:0000256" key="2">
    <source>
        <dbReference type="ARBA" id="ARBA00022448"/>
    </source>
</evidence>
<dbReference type="InterPro" id="IPR003439">
    <property type="entry name" value="ABC_transporter-like_ATP-bd"/>
</dbReference>
<dbReference type="FunFam" id="3.40.50.300:FF:000421">
    <property type="entry name" value="Branched-chain amino acid ABC transporter ATP-binding protein"/>
    <property type="match status" value="1"/>
</dbReference>
<dbReference type="InterPro" id="IPR017871">
    <property type="entry name" value="ABC_transporter-like_CS"/>
</dbReference>
<name>A0A7S8C2W8_9HYPH</name>
<dbReference type="Pfam" id="PF00005">
    <property type="entry name" value="ABC_tran"/>
    <property type="match status" value="1"/>
</dbReference>
<dbReference type="PANTHER" id="PTHR45772:SF4">
    <property type="entry name" value="ABC TRANSPORTER ATP-BINDING PROTEIN"/>
    <property type="match status" value="1"/>
</dbReference>
<proteinExistence type="inferred from homology"/>
<evidence type="ECO:0000256" key="3">
    <source>
        <dbReference type="ARBA" id="ARBA00022741"/>
    </source>
</evidence>
<dbReference type="InterPro" id="IPR032823">
    <property type="entry name" value="BCA_ABC_TP_C"/>
</dbReference>
<dbReference type="InterPro" id="IPR003593">
    <property type="entry name" value="AAA+_ATPase"/>
</dbReference>
<sequence length="264" mass="28281">MEDSEPILAANEIGKRFGGLVALQDYSLALRPGDLVGLIGPNGAGKTTAFNVMTGVLAPTSGRLAVRGTDMTGRPPHRFAESGVARTFQNVRLFADLSVLENVMAGLHMRHGSGMVATLLALPGFRRSEREIAEKARGIVEMLGLGHLADERAMDLSYGDQRRVEIARAMATEPRALLLDEPAAGMNASETEDLLRLVARINGDLGIAVLVVEHDMSLVMRLCRRVQVLDRGRFLAEGTPQDIQADADVVAAYLGTRRGGGARA</sequence>
<dbReference type="AlphaFoldDB" id="A0A7S8C2W8"/>
<dbReference type="CDD" id="cd03219">
    <property type="entry name" value="ABC_Mj1267_LivG_branched"/>
    <property type="match status" value="1"/>
</dbReference>
<evidence type="ECO:0000313" key="7">
    <source>
        <dbReference type="Proteomes" id="UP000593594"/>
    </source>
</evidence>
<dbReference type="SUPFAM" id="SSF52540">
    <property type="entry name" value="P-loop containing nucleoside triphosphate hydrolases"/>
    <property type="match status" value="1"/>
</dbReference>
<dbReference type="SMART" id="SM00382">
    <property type="entry name" value="AAA"/>
    <property type="match status" value="1"/>
</dbReference>
<dbReference type="InterPro" id="IPR051120">
    <property type="entry name" value="ABC_AA/LPS_Transport"/>
</dbReference>
<reference evidence="6 7" key="1">
    <citation type="submission" date="2020-06" db="EMBL/GenBank/DDBJ databases">
        <title>Genome sequence of 2 isolates from Red Sea Mangroves.</title>
        <authorList>
            <person name="Sefrji F."/>
            <person name="Michoud G."/>
            <person name="Merlino G."/>
            <person name="Daffonchio D."/>
        </authorList>
    </citation>
    <scope>NUCLEOTIDE SEQUENCE [LARGE SCALE GENOMIC DNA]</scope>
    <source>
        <strain evidence="6 7">R1DC25</strain>
    </source>
</reference>
<comment type="similarity">
    <text evidence="1">Belongs to the ABC transporter superfamily.</text>
</comment>
<dbReference type="Proteomes" id="UP000593594">
    <property type="component" value="Chromosome"/>
</dbReference>
<dbReference type="Gene3D" id="3.40.50.300">
    <property type="entry name" value="P-loop containing nucleotide triphosphate hydrolases"/>
    <property type="match status" value="1"/>
</dbReference>
<dbReference type="RefSeq" id="WP_213163619.1">
    <property type="nucleotide sequence ID" value="NZ_CP058214.1"/>
</dbReference>
<dbReference type="GO" id="GO:0005886">
    <property type="term" value="C:plasma membrane"/>
    <property type="evidence" value="ECO:0007669"/>
    <property type="project" value="TreeGrafter"/>
</dbReference>
<protein>
    <submittedName>
        <fullName evidence="6">ABC transporter ATP-binding protein</fullName>
    </submittedName>
</protein>
<dbReference type="EMBL" id="CP058214">
    <property type="protein sequence ID" value="QPC42385.1"/>
    <property type="molecule type" value="Genomic_DNA"/>
</dbReference>
<keyword evidence="2" id="KW-0813">Transport</keyword>
<dbReference type="PROSITE" id="PS00211">
    <property type="entry name" value="ABC_TRANSPORTER_1"/>
    <property type="match status" value="1"/>
</dbReference>
<dbReference type="PROSITE" id="PS50893">
    <property type="entry name" value="ABC_TRANSPORTER_2"/>
    <property type="match status" value="1"/>
</dbReference>
<gene>
    <name evidence="6" type="ORF">HW532_06505</name>
</gene>